<sequence length="77" mass="8873">MKLPCDGDIVEQVVGVRYAVHGEGQLSIRIYSNNVPIIKYLLQNTSEHLTTEYSQLTHCKAFDYSPRLKLINYIIFN</sequence>
<proteinExistence type="predicted"/>
<dbReference type="GeneID" id="31366388"/>
<name>D3BSF2_HETP5</name>
<evidence type="ECO:0000313" key="1">
    <source>
        <dbReference type="EMBL" id="EFA75658.1"/>
    </source>
</evidence>
<dbReference type="RefSeq" id="XP_020427792.1">
    <property type="nucleotide sequence ID" value="XM_020581681.1"/>
</dbReference>
<keyword evidence="2" id="KW-1185">Reference proteome</keyword>
<gene>
    <name evidence="1" type="ORF">PPL_10919</name>
</gene>
<dbReference type="InParanoid" id="D3BSF2"/>
<organism evidence="1 2">
    <name type="scientific">Heterostelium pallidum (strain ATCC 26659 / Pp 5 / PN500)</name>
    <name type="common">Cellular slime mold</name>
    <name type="synonym">Polysphondylium pallidum</name>
    <dbReference type="NCBI Taxonomy" id="670386"/>
    <lineage>
        <taxon>Eukaryota</taxon>
        <taxon>Amoebozoa</taxon>
        <taxon>Evosea</taxon>
        <taxon>Eumycetozoa</taxon>
        <taxon>Dictyostelia</taxon>
        <taxon>Acytosteliales</taxon>
        <taxon>Acytosteliaceae</taxon>
        <taxon>Heterostelium</taxon>
    </lineage>
</organism>
<dbReference type="EMBL" id="ADBJ01000052">
    <property type="protein sequence ID" value="EFA75658.1"/>
    <property type="molecule type" value="Genomic_DNA"/>
</dbReference>
<reference evidence="1 2" key="1">
    <citation type="journal article" date="2011" name="Genome Res.">
        <title>Phylogeny-wide analysis of social amoeba genomes highlights ancient origins for complex intercellular communication.</title>
        <authorList>
            <person name="Heidel A.J."/>
            <person name="Lawal H.M."/>
            <person name="Felder M."/>
            <person name="Schilde C."/>
            <person name="Helps N.R."/>
            <person name="Tunggal B."/>
            <person name="Rivero F."/>
            <person name="John U."/>
            <person name="Schleicher M."/>
            <person name="Eichinger L."/>
            <person name="Platzer M."/>
            <person name="Noegel A.A."/>
            <person name="Schaap P."/>
            <person name="Gloeckner G."/>
        </authorList>
    </citation>
    <scope>NUCLEOTIDE SEQUENCE [LARGE SCALE GENOMIC DNA]</scope>
    <source>
        <strain evidence="2">ATCC 26659 / Pp 5 / PN500</strain>
    </source>
</reference>
<protein>
    <submittedName>
        <fullName evidence="1">Uncharacterized protein</fullName>
    </submittedName>
</protein>
<evidence type="ECO:0000313" key="2">
    <source>
        <dbReference type="Proteomes" id="UP000001396"/>
    </source>
</evidence>
<comment type="caution">
    <text evidence="1">The sequence shown here is derived from an EMBL/GenBank/DDBJ whole genome shotgun (WGS) entry which is preliminary data.</text>
</comment>
<dbReference type="AlphaFoldDB" id="D3BSF2"/>
<accession>D3BSF2</accession>
<dbReference type="Proteomes" id="UP000001396">
    <property type="component" value="Unassembled WGS sequence"/>
</dbReference>